<sequence>MYLAPAIDQVLEDKKSKLLGRPTYYQIAGILTRGYKRAELPFKFRFETFDDYGPDDISVSGLYDMEENVKYIILNFPKESKHYTITKDNWREFKFAVSQVCQHETIHELQWQNRETDGVPCTIDFRNLSGSISEEKEYLADIDEIDAYGHDIAMEIKFCYPKKDPYEILKTIDSRKKLWSYNYYKKIFKGDDWSKIKNRLLKKTYQWMPYVTV</sequence>
<evidence type="ECO:0000313" key="1">
    <source>
        <dbReference type="EMBL" id="CAB5221733.1"/>
    </source>
</evidence>
<gene>
    <name evidence="1" type="ORF">UFOVP242_47</name>
</gene>
<dbReference type="EMBL" id="LR798294">
    <property type="protein sequence ID" value="CAB5221733.1"/>
    <property type="molecule type" value="Genomic_DNA"/>
</dbReference>
<organism evidence="1">
    <name type="scientific">uncultured Caudovirales phage</name>
    <dbReference type="NCBI Taxonomy" id="2100421"/>
    <lineage>
        <taxon>Viruses</taxon>
        <taxon>Duplodnaviria</taxon>
        <taxon>Heunggongvirae</taxon>
        <taxon>Uroviricota</taxon>
        <taxon>Caudoviricetes</taxon>
        <taxon>Peduoviridae</taxon>
        <taxon>Maltschvirus</taxon>
        <taxon>Maltschvirus maltsch</taxon>
    </lineage>
</organism>
<proteinExistence type="predicted"/>
<protein>
    <submittedName>
        <fullName evidence="1">Uncharacterized protein</fullName>
    </submittedName>
</protein>
<accession>A0A6J7X372</accession>
<reference evidence="1" key="1">
    <citation type="submission" date="2020-05" db="EMBL/GenBank/DDBJ databases">
        <authorList>
            <person name="Chiriac C."/>
            <person name="Salcher M."/>
            <person name="Ghai R."/>
            <person name="Kavagutti S V."/>
        </authorList>
    </citation>
    <scope>NUCLEOTIDE SEQUENCE</scope>
</reference>
<name>A0A6J7X372_9CAUD</name>